<accession>A0A0F5JWJ2</accession>
<dbReference type="STRING" id="28092.WM40_19405"/>
<organism evidence="8 9">
    <name type="scientific">Robbsia andropogonis</name>
    <dbReference type="NCBI Taxonomy" id="28092"/>
    <lineage>
        <taxon>Bacteria</taxon>
        <taxon>Pseudomonadati</taxon>
        <taxon>Pseudomonadota</taxon>
        <taxon>Betaproteobacteria</taxon>
        <taxon>Burkholderiales</taxon>
        <taxon>Burkholderiaceae</taxon>
        <taxon>Robbsia</taxon>
    </lineage>
</organism>
<dbReference type="GO" id="GO:0009986">
    <property type="term" value="C:cell surface"/>
    <property type="evidence" value="ECO:0007669"/>
    <property type="project" value="UniProtKB-SubCell"/>
</dbReference>
<keyword evidence="6" id="KW-0843">Virulence</keyword>
<keyword evidence="5" id="KW-0653">Protein transport</keyword>
<name>A0A0F5JWJ2_9BURK</name>
<evidence type="ECO:0000256" key="5">
    <source>
        <dbReference type="ARBA" id="ARBA00022927"/>
    </source>
</evidence>
<comment type="caution">
    <text evidence="8">The sequence shown here is derived from an EMBL/GenBank/DDBJ whole genome shotgun (WGS) entry which is preliminary data.</text>
</comment>
<dbReference type="OrthoDB" id="6465387at2"/>
<dbReference type="Pfam" id="PF09392">
    <property type="entry name" value="T3SS_needle_F"/>
    <property type="match status" value="1"/>
</dbReference>
<reference evidence="8 9" key="1">
    <citation type="submission" date="2015-03" db="EMBL/GenBank/DDBJ databases">
        <title>Draft Genome Sequence of Burkholderia andropogonis type strain ICMP2807, isolated from Sorghum bicolor.</title>
        <authorList>
            <person name="Lopes-Santos L."/>
            <person name="Castro D.B."/>
            <person name="Ottoboni L.M."/>
            <person name="Park D."/>
            <person name="Weirc B.S."/>
            <person name="Destefano S.A."/>
        </authorList>
    </citation>
    <scope>NUCLEOTIDE SEQUENCE [LARGE SCALE GENOMIC DNA]</scope>
    <source>
        <strain evidence="8 9">ICMP2807</strain>
    </source>
</reference>
<dbReference type="EMBL" id="LAQU01000025">
    <property type="protein sequence ID" value="KKB62070.1"/>
    <property type="molecule type" value="Genomic_DNA"/>
</dbReference>
<evidence type="ECO:0000313" key="9">
    <source>
        <dbReference type="Proteomes" id="UP000033618"/>
    </source>
</evidence>
<keyword evidence="3" id="KW-0813">Transport</keyword>
<evidence type="ECO:0000256" key="6">
    <source>
        <dbReference type="ARBA" id="ARBA00023026"/>
    </source>
</evidence>
<protein>
    <recommendedName>
        <fullName evidence="10">Type III secretion system needle complex protein PrgI</fullName>
    </recommendedName>
</protein>
<evidence type="ECO:0000256" key="2">
    <source>
        <dbReference type="ARBA" id="ARBA00004613"/>
    </source>
</evidence>
<dbReference type="Proteomes" id="UP000033618">
    <property type="component" value="Unassembled WGS sequence"/>
</dbReference>
<dbReference type="GO" id="GO:0005576">
    <property type="term" value="C:extracellular region"/>
    <property type="evidence" value="ECO:0007669"/>
    <property type="project" value="UniProtKB-SubCell"/>
</dbReference>
<evidence type="ECO:0000256" key="4">
    <source>
        <dbReference type="ARBA" id="ARBA00022525"/>
    </source>
</evidence>
<dbReference type="GO" id="GO:0030257">
    <property type="term" value="C:type III protein secretion system complex"/>
    <property type="evidence" value="ECO:0007669"/>
    <property type="project" value="InterPro"/>
</dbReference>
<dbReference type="InterPro" id="IPR011841">
    <property type="entry name" value="T3SS_needle_YscF"/>
</dbReference>
<dbReference type="PATRIC" id="fig|28092.6.peg.4550"/>
<dbReference type="InterPro" id="IPR037203">
    <property type="entry name" value="T3SS_needle-like_sf"/>
</dbReference>
<dbReference type="NCBIfam" id="TIGR02105">
    <property type="entry name" value="III_needle"/>
    <property type="match status" value="1"/>
</dbReference>
<dbReference type="InterPro" id="IPR021123">
    <property type="entry name" value="T3SS_needle-like"/>
</dbReference>
<dbReference type="SUPFAM" id="SSF140129">
    <property type="entry name" value="MxiH-like"/>
    <property type="match status" value="1"/>
</dbReference>
<comment type="subcellular location">
    <subcellularLocation>
        <location evidence="1">Cell surface</location>
    </subcellularLocation>
    <subcellularLocation>
        <location evidence="2">Secreted</location>
    </subcellularLocation>
</comment>
<comment type="similarity">
    <text evidence="7">Belongs to the SctF family.</text>
</comment>
<keyword evidence="9" id="KW-1185">Reference proteome</keyword>
<evidence type="ECO:0008006" key="10">
    <source>
        <dbReference type="Google" id="ProtNLM"/>
    </source>
</evidence>
<gene>
    <name evidence="8" type="ORF">WM40_19405</name>
</gene>
<dbReference type="AlphaFoldDB" id="A0A0F5JWJ2"/>
<keyword evidence="4" id="KW-0964">Secreted</keyword>
<proteinExistence type="inferred from homology"/>
<evidence type="ECO:0000256" key="7">
    <source>
        <dbReference type="ARBA" id="ARBA00035658"/>
    </source>
</evidence>
<evidence type="ECO:0000313" key="8">
    <source>
        <dbReference type="EMBL" id="KKB62070.1"/>
    </source>
</evidence>
<sequence>MPASGGGLDPNLDMYIVDIAKGFNAGVGSLSSDLDAALATLQSDPSSPAALANYQAILSEYTMFRNAQSSAVKAMKDIDSDIASKLR</sequence>
<evidence type="ECO:0000256" key="1">
    <source>
        <dbReference type="ARBA" id="ARBA00004241"/>
    </source>
</evidence>
<dbReference type="GO" id="GO:0030254">
    <property type="term" value="P:protein secretion by the type III secretion system"/>
    <property type="evidence" value="ECO:0007669"/>
    <property type="project" value="InterPro"/>
</dbReference>
<evidence type="ECO:0000256" key="3">
    <source>
        <dbReference type="ARBA" id="ARBA00022448"/>
    </source>
</evidence>
<dbReference type="Gene3D" id="1.20.58.90">
    <property type="match status" value="1"/>
</dbReference>